<name>A0ABT5ITE9_9NEIS</name>
<reference evidence="2 3" key="1">
    <citation type="submission" date="2023-01" db="EMBL/GenBank/DDBJ databases">
        <title>Novel species of the genus Vogesella isolated from rivers.</title>
        <authorList>
            <person name="Lu H."/>
        </authorList>
    </citation>
    <scope>NUCLEOTIDE SEQUENCE [LARGE SCALE GENOMIC DNA]</scope>
    <source>
        <strain evidence="2 3">DC21W</strain>
    </source>
</reference>
<dbReference type="RefSeq" id="WP_272750319.1">
    <property type="nucleotide sequence ID" value="NZ_JAQQLF010000001.1"/>
</dbReference>
<proteinExistence type="predicted"/>
<evidence type="ECO:0000256" key="1">
    <source>
        <dbReference type="SAM" id="Phobius"/>
    </source>
</evidence>
<feature type="transmembrane region" description="Helical" evidence="1">
    <location>
        <begin position="16"/>
        <end position="34"/>
    </location>
</feature>
<dbReference type="EMBL" id="JAQQLF010000001">
    <property type="protein sequence ID" value="MDC7715838.1"/>
    <property type="molecule type" value="Genomic_DNA"/>
</dbReference>
<comment type="caution">
    <text evidence="2">The sequence shown here is derived from an EMBL/GenBank/DDBJ whole genome shotgun (WGS) entry which is preliminary data.</text>
</comment>
<evidence type="ECO:0008006" key="4">
    <source>
        <dbReference type="Google" id="ProtNLM"/>
    </source>
</evidence>
<sequence length="54" mass="6245">MRKLWLRLWRDPATRWPLQMLIVLLLLMLAVWLFELDAPLGYQLPLPTGGSVAA</sequence>
<dbReference type="Proteomes" id="UP001219956">
    <property type="component" value="Unassembled WGS sequence"/>
</dbReference>
<evidence type="ECO:0000313" key="2">
    <source>
        <dbReference type="EMBL" id="MDC7715838.1"/>
    </source>
</evidence>
<organism evidence="2 3">
    <name type="scientific">Vogesella aquatica</name>
    <dbReference type="NCBI Taxonomy" id="2984206"/>
    <lineage>
        <taxon>Bacteria</taxon>
        <taxon>Pseudomonadati</taxon>
        <taxon>Pseudomonadota</taxon>
        <taxon>Betaproteobacteria</taxon>
        <taxon>Neisseriales</taxon>
        <taxon>Chromobacteriaceae</taxon>
        <taxon>Vogesella</taxon>
    </lineage>
</organism>
<keyword evidence="1" id="KW-0472">Membrane</keyword>
<keyword evidence="3" id="KW-1185">Reference proteome</keyword>
<evidence type="ECO:0000313" key="3">
    <source>
        <dbReference type="Proteomes" id="UP001219956"/>
    </source>
</evidence>
<keyword evidence="1" id="KW-1133">Transmembrane helix</keyword>
<accession>A0ABT5ITE9</accession>
<protein>
    <recommendedName>
        <fullName evidence="4">ABC transporter permease</fullName>
    </recommendedName>
</protein>
<keyword evidence="1" id="KW-0812">Transmembrane</keyword>
<gene>
    <name evidence="2" type="ORF">PQU95_01200</name>
</gene>